<dbReference type="STRING" id="1618387.UW44_C0021G0011"/>
<comment type="caution">
    <text evidence="2">The sequence shown here is derived from an EMBL/GenBank/DDBJ whole genome shotgun (WGS) entry which is preliminary data.</text>
</comment>
<keyword evidence="1" id="KW-0812">Transmembrane</keyword>
<sequence length="160" mass="18562">MFDAIWNFMRPETLSISAGWLMEHIFLDWTSGLVAWFHSANYTYSAIIIFIVVAICLLELWTLGLAAVYCGPWAWVLCAWLTCWLFYLFAIPALSAMYFAKQMTMPGRLHKFLVFLLLLVFLVALGLFPIGLTIWYGVIFFIYLFVFLDLQIPNRKPILV</sequence>
<dbReference type="EMBL" id="LCIH01000021">
    <property type="protein sequence ID" value="KKT50965.1"/>
    <property type="molecule type" value="Genomic_DNA"/>
</dbReference>
<name>A0A0G1HVH8_9BACT</name>
<dbReference type="Proteomes" id="UP000034006">
    <property type="component" value="Unassembled WGS sequence"/>
</dbReference>
<keyword evidence="1" id="KW-1133">Transmembrane helix</keyword>
<feature type="transmembrane region" description="Helical" evidence="1">
    <location>
        <begin position="112"/>
        <end position="128"/>
    </location>
</feature>
<accession>A0A0G1HVH8</accession>
<evidence type="ECO:0000256" key="1">
    <source>
        <dbReference type="SAM" id="Phobius"/>
    </source>
</evidence>
<evidence type="ECO:0000313" key="3">
    <source>
        <dbReference type="Proteomes" id="UP000034006"/>
    </source>
</evidence>
<keyword evidence="1" id="KW-0472">Membrane</keyword>
<evidence type="ECO:0000313" key="2">
    <source>
        <dbReference type="EMBL" id="KKT50965.1"/>
    </source>
</evidence>
<protein>
    <submittedName>
        <fullName evidence="2">Uncharacterized protein</fullName>
    </submittedName>
</protein>
<proteinExistence type="predicted"/>
<feature type="transmembrane region" description="Helical" evidence="1">
    <location>
        <begin position="44"/>
        <end position="67"/>
    </location>
</feature>
<dbReference type="AlphaFoldDB" id="A0A0G1HVH8"/>
<gene>
    <name evidence="2" type="ORF">UW44_C0021G0011</name>
</gene>
<reference evidence="2 3" key="1">
    <citation type="journal article" date="2015" name="Nature">
        <title>rRNA introns, odd ribosomes, and small enigmatic genomes across a large radiation of phyla.</title>
        <authorList>
            <person name="Brown C.T."/>
            <person name="Hug L.A."/>
            <person name="Thomas B.C."/>
            <person name="Sharon I."/>
            <person name="Castelle C.J."/>
            <person name="Singh A."/>
            <person name="Wilkins M.J."/>
            <person name="Williams K.H."/>
            <person name="Banfield J.F."/>
        </authorList>
    </citation>
    <scope>NUCLEOTIDE SEQUENCE [LARGE SCALE GENOMIC DNA]</scope>
</reference>
<organism evidence="2 3">
    <name type="scientific">Candidatus Collierbacteria bacterium GW2011_GWB2_44_22</name>
    <dbReference type="NCBI Taxonomy" id="1618387"/>
    <lineage>
        <taxon>Bacteria</taxon>
        <taxon>Candidatus Collieribacteriota</taxon>
    </lineage>
</organism>
<feature type="transmembrane region" description="Helical" evidence="1">
    <location>
        <begin position="73"/>
        <end position="100"/>
    </location>
</feature>